<dbReference type="AlphaFoldDB" id="A0ABD1LQB8"/>
<organism evidence="2 3">
    <name type="scientific">Flemingia macrophylla</name>
    <dbReference type="NCBI Taxonomy" id="520843"/>
    <lineage>
        <taxon>Eukaryota</taxon>
        <taxon>Viridiplantae</taxon>
        <taxon>Streptophyta</taxon>
        <taxon>Embryophyta</taxon>
        <taxon>Tracheophyta</taxon>
        <taxon>Spermatophyta</taxon>
        <taxon>Magnoliopsida</taxon>
        <taxon>eudicotyledons</taxon>
        <taxon>Gunneridae</taxon>
        <taxon>Pentapetalae</taxon>
        <taxon>rosids</taxon>
        <taxon>fabids</taxon>
        <taxon>Fabales</taxon>
        <taxon>Fabaceae</taxon>
        <taxon>Papilionoideae</taxon>
        <taxon>50 kb inversion clade</taxon>
        <taxon>NPAAA clade</taxon>
        <taxon>indigoferoid/millettioid clade</taxon>
        <taxon>Phaseoleae</taxon>
        <taxon>Flemingia</taxon>
    </lineage>
</organism>
<dbReference type="Proteomes" id="UP001603857">
    <property type="component" value="Unassembled WGS sequence"/>
</dbReference>
<protein>
    <submittedName>
        <fullName evidence="2">Uncharacterized protein</fullName>
    </submittedName>
</protein>
<evidence type="ECO:0000256" key="1">
    <source>
        <dbReference type="SAM" id="MobiDB-lite"/>
    </source>
</evidence>
<keyword evidence="3" id="KW-1185">Reference proteome</keyword>
<evidence type="ECO:0000313" key="3">
    <source>
        <dbReference type="Proteomes" id="UP001603857"/>
    </source>
</evidence>
<feature type="region of interest" description="Disordered" evidence="1">
    <location>
        <begin position="210"/>
        <end position="230"/>
    </location>
</feature>
<dbReference type="EMBL" id="JBGMDY010000008">
    <property type="protein sequence ID" value="KAL2325709.1"/>
    <property type="molecule type" value="Genomic_DNA"/>
</dbReference>
<feature type="compositionally biased region" description="Basic residues" evidence="1">
    <location>
        <begin position="7"/>
        <end position="25"/>
    </location>
</feature>
<reference evidence="2 3" key="1">
    <citation type="submission" date="2024-08" db="EMBL/GenBank/DDBJ databases">
        <title>Insights into the chromosomal genome structure of Flemingia macrophylla.</title>
        <authorList>
            <person name="Ding Y."/>
            <person name="Zhao Y."/>
            <person name="Bi W."/>
            <person name="Wu M."/>
            <person name="Zhao G."/>
            <person name="Gong Y."/>
            <person name="Li W."/>
            <person name="Zhang P."/>
        </authorList>
    </citation>
    <scope>NUCLEOTIDE SEQUENCE [LARGE SCALE GENOMIC DNA]</scope>
    <source>
        <strain evidence="2">DYQJB</strain>
        <tissue evidence="2">Leaf</tissue>
    </source>
</reference>
<feature type="region of interest" description="Disordered" evidence="1">
    <location>
        <begin position="88"/>
        <end position="115"/>
    </location>
</feature>
<feature type="region of interest" description="Disordered" evidence="1">
    <location>
        <begin position="1"/>
        <end position="38"/>
    </location>
</feature>
<evidence type="ECO:0000313" key="2">
    <source>
        <dbReference type="EMBL" id="KAL2325709.1"/>
    </source>
</evidence>
<proteinExistence type="predicted"/>
<comment type="caution">
    <text evidence="2">The sequence shown here is derived from an EMBL/GenBank/DDBJ whole genome shotgun (WGS) entry which is preliminary data.</text>
</comment>
<name>A0ABD1LQB8_9FABA</name>
<sequence length="230" mass="25354">MPTPTSLRRHRHLRRRAKSPQRRRSSPLQRPPQRPIGITGVEQKCLNVGAQVHSNAHPDILPTFETGGSELLYEIRLLLNASKIVAASSAPPSMSPPPTSLSKTAATARPRRSSPARWTSLHAAWRRADFFVKMGLGFRGEGGGAETKILGLIPLDRKGKLGLESSLKTLQGSSNTKQEFWTPSTNNVNLSFKKAFGFRQEALFSPWKTFLNSPPMKDKSSPTDTTAHKP</sequence>
<accession>A0ABD1LQB8</accession>
<gene>
    <name evidence="2" type="ORF">Fmac_024767</name>
</gene>